<evidence type="ECO:0000256" key="4">
    <source>
        <dbReference type="ARBA" id="ARBA00023289"/>
    </source>
</evidence>
<feature type="compositionally biased region" description="Basic and acidic residues" evidence="6">
    <location>
        <begin position="128"/>
        <end position="156"/>
    </location>
</feature>
<accession>A0AAD8JMG1</accession>
<gene>
    <name evidence="8" type="ORF">QVD17_38782</name>
</gene>
<evidence type="ECO:0000256" key="6">
    <source>
        <dbReference type="SAM" id="MobiDB-lite"/>
    </source>
</evidence>
<reference evidence="8" key="1">
    <citation type="journal article" date="2023" name="bioRxiv">
        <title>Improved chromosome-level genome assembly for marigold (Tagetes erecta).</title>
        <authorList>
            <person name="Jiang F."/>
            <person name="Yuan L."/>
            <person name="Wang S."/>
            <person name="Wang H."/>
            <person name="Xu D."/>
            <person name="Wang A."/>
            <person name="Fan W."/>
        </authorList>
    </citation>
    <scope>NUCLEOTIDE SEQUENCE</scope>
    <source>
        <strain evidence="8">WSJ</strain>
        <tissue evidence="8">Leaf</tissue>
    </source>
</reference>
<dbReference type="GO" id="GO:0046872">
    <property type="term" value="F:metal ion binding"/>
    <property type="evidence" value="ECO:0007669"/>
    <property type="project" value="UniProtKB-KW"/>
</dbReference>
<dbReference type="Pfam" id="PF00403">
    <property type="entry name" value="HMA"/>
    <property type="match status" value="1"/>
</dbReference>
<evidence type="ECO:0000256" key="2">
    <source>
        <dbReference type="ARBA" id="ARBA00022481"/>
    </source>
</evidence>
<dbReference type="EMBL" id="JAUHHV010000011">
    <property type="protein sequence ID" value="KAK1407169.1"/>
    <property type="molecule type" value="Genomic_DNA"/>
</dbReference>
<keyword evidence="4" id="KW-0449">Lipoprotein</keyword>
<evidence type="ECO:0000313" key="9">
    <source>
        <dbReference type="Proteomes" id="UP001229421"/>
    </source>
</evidence>
<protein>
    <recommendedName>
        <fullName evidence="7">HMA domain-containing protein</fullName>
    </recommendedName>
</protein>
<keyword evidence="4" id="KW-0636">Prenylation</keyword>
<evidence type="ECO:0000313" key="8">
    <source>
        <dbReference type="EMBL" id="KAK1407169.1"/>
    </source>
</evidence>
<organism evidence="8 9">
    <name type="scientific">Tagetes erecta</name>
    <name type="common">African marigold</name>
    <dbReference type="NCBI Taxonomy" id="13708"/>
    <lineage>
        <taxon>Eukaryota</taxon>
        <taxon>Viridiplantae</taxon>
        <taxon>Streptophyta</taxon>
        <taxon>Embryophyta</taxon>
        <taxon>Tracheophyta</taxon>
        <taxon>Spermatophyta</taxon>
        <taxon>Magnoliopsida</taxon>
        <taxon>eudicotyledons</taxon>
        <taxon>Gunneridae</taxon>
        <taxon>Pentapetalae</taxon>
        <taxon>asterids</taxon>
        <taxon>campanulids</taxon>
        <taxon>Asterales</taxon>
        <taxon>Asteraceae</taxon>
        <taxon>Asteroideae</taxon>
        <taxon>Heliantheae alliance</taxon>
        <taxon>Tageteae</taxon>
        <taxon>Tagetes</taxon>
    </lineage>
</organism>
<feature type="domain" description="HMA" evidence="7">
    <location>
        <begin position="57"/>
        <end position="121"/>
    </location>
</feature>
<proteinExistence type="inferred from homology"/>
<dbReference type="PANTHER" id="PTHR46195">
    <property type="entry name" value="HEAVY METAL-ASSOCIATED ISOPRENYLATED PLANT PROTEIN 7"/>
    <property type="match status" value="1"/>
</dbReference>
<comment type="subcellular location">
    <subcellularLocation>
        <location evidence="1">Membrane</location>
        <topology evidence="1">Peripheral membrane protein</topology>
    </subcellularLocation>
</comment>
<dbReference type="Gene3D" id="3.30.70.100">
    <property type="match status" value="1"/>
</dbReference>
<dbReference type="PANTHER" id="PTHR46195:SF2">
    <property type="entry name" value="HEAVY METAL-ASSOCIATED ISOPRENYLATED PLANT PROTEIN 7"/>
    <property type="match status" value="1"/>
</dbReference>
<keyword evidence="2" id="KW-0488">Methylation</keyword>
<evidence type="ECO:0000256" key="3">
    <source>
        <dbReference type="ARBA" id="ARBA00022723"/>
    </source>
</evidence>
<feature type="compositionally biased region" description="Basic and acidic residues" evidence="6">
    <location>
        <begin position="29"/>
        <end position="52"/>
    </location>
</feature>
<dbReference type="Proteomes" id="UP001229421">
    <property type="component" value="Unassembled WGS sequence"/>
</dbReference>
<comment type="caution">
    <text evidence="8">The sequence shown here is derived from an EMBL/GenBank/DDBJ whole genome shotgun (WGS) entry which is preliminary data.</text>
</comment>
<dbReference type="PROSITE" id="PS50846">
    <property type="entry name" value="HMA_2"/>
    <property type="match status" value="1"/>
</dbReference>
<feature type="region of interest" description="Disordered" evidence="6">
    <location>
        <begin position="125"/>
        <end position="156"/>
    </location>
</feature>
<dbReference type="GO" id="GO:0009626">
    <property type="term" value="P:plant-type hypersensitive response"/>
    <property type="evidence" value="ECO:0007669"/>
    <property type="project" value="UniProtKB-KW"/>
</dbReference>
<keyword evidence="3" id="KW-0479">Metal-binding</keyword>
<comment type="similarity">
    <text evidence="5">Belongs to the HIPP family.</text>
</comment>
<feature type="region of interest" description="Disordered" evidence="6">
    <location>
        <begin position="27"/>
        <end position="59"/>
    </location>
</feature>
<dbReference type="InterPro" id="IPR036163">
    <property type="entry name" value="HMA_dom_sf"/>
</dbReference>
<keyword evidence="9" id="KW-1185">Reference proteome</keyword>
<dbReference type="SUPFAM" id="SSF55008">
    <property type="entry name" value="HMA, heavy metal-associated domain"/>
    <property type="match status" value="1"/>
</dbReference>
<dbReference type="InterPro" id="IPR006121">
    <property type="entry name" value="HMA_dom"/>
</dbReference>
<sequence>MEKESNGQEKMGEALLFLKPLNNYQMEEEVNKIEEETKPPTGDEKPVDESKEPSPPPQEMVLRVFMHCEGCARKLRRCLKSFEGVESAVPDLKNSQVTVKGYFSPSELVEYVYKRTGKHVVIVTQDPSKMEDDKKTDKGDDNNLEEKKVDDGGAKQDEATDNTIVKLLEMGKSEYCYHPLDYDLYTPIPQMFSDENPNAACNVM</sequence>
<dbReference type="AlphaFoldDB" id="A0AAD8JMG1"/>
<dbReference type="CDD" id="cd00371">
    <property type="entry name" value="HMA"/>
    <property type="match status" value="1"/>
</dbReference>
<evidence type="ECO:0000256" key="5">
    <source>
        <dbReference type="ARBA" id="ARBA00024045"/>
    </source>
</evidence>
<dbReference type="GO" id="GO:0016020">
    <property type="term" value="C:membrane"/>
    <property type="evidence" value="ECO:0007669"/>
    <property type="project" value="UniProtKB-SubCell"/>
</dbReference>
<evidence type="ECO:0000259" key="7">
    <source>
        <dbReference type="PROSITE" id="PS50846"/>
    </source>
</evidence>
<dbReference type="InterPro" id="IPR044577">
    <property type="entry name" value="HIPP4/7/8/17/18/19"/>
</dbReference>
<name>A0AAD8JMG1_TARER</name>
<evidence type="ECO:0000256" key="1">
    <source>
        <dbReference type="ARBA" id="ARBA00004170"/>
    </source>
</evidence>